<protein>
    <submittedName>
        <fullName evidence="1">Uncharacterized protein</fullName>
    </submittedName>
</protein>
<reference evidence="1" key="1">
    <citation type="submission" date="2022-07" db="EMBL/GenBank/DDBJ databases">
        <title>Description and genome-wide analysis of Profundicola chukchiensis gen. nov., sp. nov., marine bacteria isolated from bottom sediments of the Chukchi Sea.</title>
        <authorList>
            <person name="Romanenko L."/>
            <person name="Otstavnykh N."/>
            <person name="Kurilenko V."/>
            <person name="Eremeev V."/>
            <person name="Velansky P."/>
            <person name="Mikhailov V."/>
            <person name="Isaeva M."/>
        </authorList>
    </citation>
    <scope>NUCLEOTIDE SEQUENCE</scope>
    <source>
        <strain evidence="1">KMM 9713</strain>
    </source>
</reference>
<name>A0A9X4MWQ4_9FLAO</name>
<gene>
    <name evidence="1" type="ORF">NMK71_01000</name>
</gene>
<dbReference type="RefSeq" id="WP_304419731.1">
    <property type="nucleotide sequence ID" value="NZ_JANCMU010000001.1"/>
</dbReference>
<proteinExistence type="predicted"/>
<dbReference type="AlphaFoldDB" id="A0A9X4MWQ4"/>
<dbReference type="Proteomes" id="UP001152599">
    <property type="component" value="Unassembled WGS sequence"/>
</dbReference>
<dbReference type="EMBL" id="JANCMU010000001">
    <property type="protein sequence ID" value="MDG4944980.1"/>
    <property type="molecule type" value="Genomic_DNA"/>
</dbReference>
<evidence type="ECO:0000313" key="1">
    <source>
        <dbReference type="EMBL" id="MDG4944980.1"/>
    </source>
</evidence>
<organism evidence="1 2">
    <name type="scientific">Profundicola chukchiensis</name>
    <dbReference type="NCBI Taxonomy" id="2961959"/>
    <lineage>
        <taxon>Bacteria</taxon>
        <taxon>Pseudomonadati</taxon>
        <taxon>Bacteroidota</taxon>
        <taxon>Flavobacteriia</taxon>
        <taxon>Flavobacteriales</taxon>
        <taxon>Weeksellaceae</taxon>
        <taxon>Profundicola</taxon>
    </lineage>
</organism>
<accession>A0A9X4MWQ4</accession>
<sequence>MTAKEMEAMYRKEWRKKNKDHIKAYNKQWREKNKDKVRKYREKYYRKKAESLPIGVKVEFYSKKGLSVSEIANKINVPESSIAKILQG</sequence>
<keyword evidence="2" id="KW-1185">Reference proteome</keyword>
<evidence type="ECO:0000313" key="2">
    <source>
        <dbReference type="Proteomes" id="UP001152599"/>
    </source>
</evidence>
<comment type="caution">
    <text evidence="1">The sequence shown here is derived from an EMBL/GenBank/DDBJ whole genome shotgun (WGS) entry which is preliminary data.</text>
</comment>